<evidence type="ECO:0000256" key="8">
    <source>
        <dbReference type="ARBA" id="ARBA00023136"/>
    </source>
</evidence>
<reference evidence="13" key="1">
    <citation type="journal article" date="2016" name="Nature">
        <title>The genome of the seagrass Zostera marina reveals angiosperm adaptation to the sea.</title>
        <authorList>
            <person name="Olsen J.L."/>
            <person name="Rouze P."/>
            <person name="Verhelst B."/>
            <person name="Lin Y.-C."/>
            <person name="Bayer T."/>
            <person name="Collen J."/>
            <person name="Dattolo E."/>
            <person name="De Paoli E."/>
            <person name="Dittami S."/>
            <person name="Maumus F."/>
            <person name="Michel G."/>
            <person name="Kersting A."/>
            <person name="Lauritano C."/>
            <person name="Lohaus R."/>
            <person name="Toepel M."/>
            <person name="Tonon T."/>
            <person name="Vanneste K."/>
            <person name="Amirebrahimi M."/>
            <person name="Brakel J."/>
            <person name="Bostroem C."/>
            <person name="Chovatia M."/>
            <person name="Grimwood J."/>
            <person name="Jenkins J.W."/>
            <person name="Jueterbock A."/>
            <person name="Mraz A."/>
            <person name="Stam W.T."/>
            <person name="Tice H."/>
            <person name="Bornberg-Bauer E."/>
            <person name="Green P.J."/>
            <person name="Pearson G.A."/>
            <person name="Procaccini G."/>
            <person name="Duarte C.M."/>
            <person name="Schmutz J."/>
            <person name="Reusch T.B.H."/>
            <person name="Van de Peer Y."/>
        </authorList>
    </citation>
    <scope>NUCLEOTIDE SEQUENCE [LARGE SCALE GENOMIC DNA]</scope>
    <source>
        <strain evidence="13">cv. Finnish</strain>
    </source>
</reference>
<dbReference type="OrthoDB" id="75724at2759"/>
<evidence type="ECO:0000259" key="10">
    <source>
        <dbReference type="PROSITE" id="PS50191"/>
    </source>
</evidence>
<keyword evidence="7" id="KW-0446">Lipid-binding</keyword>
<evidence type="ECO:0000256" key="7">
    <source>
        <dbReference type="ARBA" id="ARBA00023121"/>
    </source>
</evidence>
<dbReference type="GO" id="GO:0016020">
    <property type="term" value="C:membrane"/>
    <property type="evidence" value="ECO:0007669"/>
    <property type="project" value="UniProtKB-SubCell"/>
</dbReference>
<name>A0A0K9NSG5_ZOSMR</name>
<dbReference type="Pfam" id="PF25099">
    <property type="entry name" value="GOLD_PATL1_C"/>
    <property type="match status" value="1"/>
</dbReference>
<comment type="subcellular location">
    <subcellularLocation>
        <location evidence="2">Cytoplasm</location>
    </subcellularLocation>
    <subcellularLocation>
        <location evidence="1">Membrane</location>
    </subcellularLocation>
</comment>
<dbReference type="SMART" id="SM01100">
    <property type="entry name" value="CRAL_TRIO_N"/>
    <property type="match status" value="1"/>
</dbReference>
<keyword evidence="13" id="KW-1185">Reference proteome</keyword>
<dbReference type="InterPro" id="IPR036865">
    <property type="entry name" value="CRAL-TRIO_dom_sf"/>
</dbReference>
<evidence type="ECO:0000313" key="12">
    <source>
        <dbReference type="EMBL" id="KMZ59704.1"/>
    </source>
</evidence>
<dbReference type="InterPro" id="IPR056794">
    <property type="entry name" value="PATL1-6_C_GOLD"/>
</dbReference>
<dbReference type="Gene3D" id="2.60.120.680">
    <property type="entry name" value="GOLD domain"/>
    <property type="match status" value="1"/>
</dbReference>
<dbReference type="AlphaFoldDB" id="A0A0K9NSG5"/>
<evidence type="ECO:0000256" key="3">
    <source>
        <dbReference type="ARBA" id="ARBA00007155"/>
    </source>
</evidence>
<dbReference type="PROSITE" id="PS50191">
    <property type="entry name" value="CRAL_TRIO"/>
    <property type="match status" value="1"/>
</dbReference>
<dbReference type="OMA" id="FNKFLKW"/>
<dbReference type="SUPFAM" id="SSF52087">
    <property type="entry name" value="CRAL/TRIO domain"/>
    <property type="match status" value="1"/>
</dbReference>
<dbReference type="GO" id="GO:0051301">
    <property type="term" value="P:cell division"/>
    <property type="evidence" value="ECO:0007669"/>
    <property type="project" value="UniProtKB-KW"/>
</dbReference>
<feature type="domain" description="CRAL-TRIO" evidence="10">
    <location>
        <begin position="238"/>
        <end position="414"/>
    </location>
</feature>
<keyword evidence="4" id="KW-0813">Transport</keyword>
<organism evidence="12 13">
    <name type="scientific">Zostera marina</name>
    <name type="common">Eelgrass</name>
    <dbReference type="NCBI Taxonomy" id="29655"/>
    <lineage>
        <taxon>Eukaryota</taxon>
        <taxon>Viridiplantae</taxon>
        <taxon>Streptophyta</taxon>
        <taxon>Embryophyta</taxon>
        <taxon>Tracheophyta</taxon>
        <taxon>Spermatophyta</taxon>
        <taxon>Magnoliopsida</taxon>
        <taxon>Liliopsida</taxon>
        <taxon>Zosteraceae</taxon>
        <taxon>Zostera</taxon>
    </lineage>
</organism>
<proteinExistence type="inferred from homology"/>
<dbReference type="InterPro" id="IPR011074">
    <property type="entry name" value="CRAL/TRIO_N_dom"/>
</dbReference>
<dbReference type="PANTHER" id="PTHR45932:SF17">
    <property type="entry name" value="CELLULAR RETINALDEHYDE-BINDING_TRIPLE FUNCTION DOMAIN-CONTAINING PROTEIN"/>
    <property type="match status" value="1"/>
</dbReference>
<dbReference type="CDD" id="cd00170">
    <property type="entry name" value="SEC14"/>
    <property type="match status" value="1"/>
</dbReference>
<keyword evidence="6" id="KW-0132">Cell division</keyword>
<keyword evidence="5" id="KW-0963">Cytoplasm</keyword>
<dbReference type="PROSITE" id="PS50866">
    <property type="entry name" value="GOLD"/>
    <property type="match status" value="1"/>
</dbReference>
<accession>A0A0K9NSG5</accession>
<dbReference type="InterPro" id="IPR009038">
    <property type="entry name" value="GOLD_dom"/>
</dbReference>
<feature type="domain" description="GOLD" evidence="11">
    <location>
        <begin position="409"/>
        <end position="523"/>
    </location>
</feature>
<evidence type="ECO:0000256" key="9">
    <source>
        <dbReference type="ARBA" id="ARBA00023306"/>
    </source>
</evidence>
<evidence type="ECO:0000259" key="11">
    <source>
        <dbReference type="PROSITE" id="PS50866"/>
    </source>
</evidence>
<evidence type="ECO:0000256" key="5">
    <source>
        <dbReference type="ARBA" id="ARBA00022490"/>
    </source>
</evidence>
<dbReference type="Gene3D" id="3.40.525.10">
    <property type="entry name" value="CRAL-TRIO lipid binding domain"/>
    <property type="match status" value="1"/>
</dbReference>
<dbReference type="STRING" id="29655.A0A0K9NSG5"/>
<keyword evidence="8" id="KW-0472">Membrane</keyword>
<dbReference type="Pfam" id="PF00650">
    <property type="entry name" value="CRAL_TRIO"/>
    <property type="match status" value="1"/>
</dbReference>
<dbReference type="SUPFAM" id="SSF46938">
    <property type="entry name" value="CRAL/TRIO N-terminal domain"/>
    <property type="match status" value="1"/>
</dbReference>
<gene>
    <name evidence="12" type="ORF">ZOSMA_65G00360</name>
</gene>
<protein>
    <submittedName>
        <fullName evidence="12">Phosphatidylinositol transfer protein SFH5</fullName>
    </submittedName>
</protein>
<dbReference type="GO" id="GO:0005737">
    <property type="term" value="C:cytoplasm"/>
    <property type="evidence" value="ECO:0007669"/>
    <property type="project" value="UniProtKB-SubCell"/>
</dbReference>
<evidence type="ECO:0000313" key="13">
    <source>
        <dbReference type="Proteomes" id="UP000036987"/>
    </source>
</evidence>
<evidence type="ECO:0000256" key="4">
    <source>
        <dbReference type="ARBA" id="ARBA00022448"/>
    </source>
</evidence>
<dbReference type="InterPro" id="IPR036598">
    <property type="entry name" value="GOLD_dom_sf"/>
</dbReference>
<dbReference type="EMBL" id="LFYR01001739">
    <property type="protein sequence ID" value="KMZ59704.1"/>
    <property type="molecule type" value="Genomic_DNA"/>
</dbReference>
<dbReference type="GO" id="GO:0008289">
    <property type="term" value="F:lipid binding"/>
    <property type="evidence" value="ECO:0007669"/>
    <property type="project" value="UniProtKB-KW"/>
</dbReference>
<evidence type="ECO:0000256" key="1">
    <source>
        <dbReference type="ARBA" id="ARBA00004370"/>
    </source>
</evidence>
<evidence type="ECO:0000256" key="2">
    <source>
        <dbReference type="ARBA" id="ARBA00004496"/>
    </source>
</evidence>
<dbReference type="SMART" id="SM00516">
    <property type="entry name" value="SEC14"/>
    <property type="match status" value="1"/>
</dbReference>
<dbReference type="PANTHER" id="PTHR45932">
    <property type="entry name" value="PATELLIN-1"/>
    <property type="match status" value="1"/>
</dbReference>
<dbReference type="InterPro" id="IPR044834">
    <property type="entry name" value="PATL"/>
</dbReference>
<dbReference type="InterPro" id="IPR036273">
    <property type="entry name" value="CRAL/TRIO_N_dom_sf"/>
</dbReference>
<dbReference type="Proteomes" id="UP000036987">
    <property type="component" value="Unassembled WGS sequence"/>
</dbReference>
<sequence length="531" mass="59321">MAAEQSQTATEVVPSTTVKEAPTVEDVAKATASVETTEVPVVETTEVAVVETSVKSDDADVVKEETVDPEKKALDELKELIVAALANHEFSKPVPPPEPAPVKEVVDEEKKVDTVAEEKSPVDLEAEKPKEVVEEKEAESKVSVPLSVALAEEVEKKAIPAVEECKEKEEVAEEKSTPDVPEEVFIWGIPLIGGGEKSDTLLMKFLVARDLKVKETLSMIKNTVIWRKEFGIESLLTEDLGVPELERVVFSDGFDKEGHPVCYNVYGEFQDKDLYQKVFGDEEKRKNFLRWRVQLLEKQIREKLDFSPNGVSTMVQVTDLKNSPGPAKKELRQATRQALSILQDNYPEFVAKQVFINVPWWYLAFNRMIAPLFTPRTKSKFVFSGPSKSADTLFKYIAPEQVPVKYGGLSCMEKDTVFSTADVVTDMCIKPSTTHAIEIPVTEPCTLFWELRVLGWDVSYGAEFTPAVEGGYTVIIQKNWKFISTDEPVVKNSFKIGEAGKVVLKLDNTTSKKKKKLLYRSKIITKSCSTD</sequence>
<dbReference type="InterPro" id="IPR001251">
    <property type="entry name" value="CRAL-TRIO_dom"/>
</dbReference>
<comment type="similarity">
    <text evidence="3">Belongs to the patellin family.</text>
</comment>
<evidence type="ECO:0000256" key="6">
    <source>
        <dbReference type="ARBA" id="ARBA00022618"/>
    </source>
</evidence>
<dbReference type="SUPFAM" id="SSF101576">
    <property type="entry name" value="Supernatant protein factor (SPF), C-terminal domain"/>
    <property type="match status" value="1"/>
</dbReference>
<keyword evidence="9" id="KW-0131">Cell cycle</keyword>
<comment type="caution">
    <text evidence="12">The sequence shown here is derived from an EMBL/GenBank/DDBJ whole genome shotgun (WGS) entry which is preliminary data.</text>
</comment>